<evidence type="ECO:0000256" key="13">
    <source>
        <dbReference type="SAM" id="Phobius"/>
    </source>
</evidence>
<comment type="caution">
    <text evidence="14">The sequence shown here is derived from an EMBL/GenBank/DDBJ whole genome shotgun (WGS) entry which is preliminary data.</text>
</comment>
<name>A0A9P6CQH8_9AGAR</name>
<keyword evidence="3 11" id="KW-0853">WD repeat</keyword>
<feature type="repeat" description="WD" evidence="11">
    <location>
        <begin position="340"/>
        <end position="370"/>
    </location>
</feature>
<dbReference type="GO" id="GO:0005085">
    <property type="term" value="F:guanyl-nucleotide exchange factor activity"/>
    <property type="evidence" value="ECO:0007669"/>
    <property type="project" value="InterPro"/>
</dbReference>
<evidence type="ECO:0000256" key="11">
    <source>
        <dbReference type="PROSITE-ProRule" id="PRU00221"/>
    </source>
</evidence>
<dbReference type="PROSITE" id="PS50082">
    <property type="entry name" value="WD_REPEATS_2"/>
    <property type="match status" value="1"/>
</dbReference>
<keyword evidence="8" id="KW-0653">Protein transport</keyword>
<dbReference type="InterPro" id="IPR001680">
    <property type="entry name" value="WD40_rpt"/>
</dbReference>
<feature type="region of interest" description="Disordered" evidence="12">
    <location>
        <begin position="198"/>
        <end position="217"/>
    </location>
</feature>
<dbReference type="GO" id="GO:0015031">
    <property type="term" value="P:protein transport"/>
    <property type="evidence" value="ECO:0007669"/>
    <property type="project" value="UniProtKB-KW"/>
</dbReference>
<dbReference type="InterPro" id="IPR036322">
    <property type="entry name" value="WD40_repeat_dom_sf"/>
</dbReference>
<dbReference type="AlphaFoldDB" id="A0A9P6CQH8"/>
<keyword evidence="4 13" id="KW-0812">Transmembrane</keyword>
<comment type="subcellular location">
    <subcellularLocation>
        <location evidence="1">Endoplasmic reticulum membrane</location>
        <topology evidence="1">Single-pass type II membrane protein</topology>
    </subcellularLocation>
</comment>
<keyword evidence="6" id="KW-0256">Endoplasmic reticulum</keyword>
<keyword evidence="9 13" id="KW-1133">Transmembrane helix</keyword>
<keyword evidence="15" id="KW-1185">Reference proteome</keyword>
<evidence type="ECO:0000256" key="12">
    <source>
        <dbReference type="SAM" id="MobiDB-lite"/>
    </source>
</evidence>
<accession>A0A9P6CQH8</accession>
<dbReference type="InterPro" id="IPR015943">
    <property type="entry name" value="WD40/YVTN_repeat-like_dom_sf"/>
</dbReference>
<dbReference type="Gene3D" id="2.130.10.10">
    <property type="entry name" value="YVTN repeat-like/Quinoprotein amine dehydrogenase"/>
    <property type="match status" value="1"/>
</dbReference>
<dbReference type="SUPFAM" id="SSF50978">
    <property type="entry name" value="WD40 repeat-like"/>
    <property type="match status" value="1"/>
</dbReference>
<keyword evidence="2" id="KW-0813">Transport</keyword>
<evidence type="ECO:0000256" key="1">
    <source>
        <dbReference type="ARBA" id="ARBA00004648"/>
    </source>
</evidence>
<sequence>MRARHEPHSLPAFPVYSSSFLSPNELVLGGGGGASRSGIKNKLRLYNVGTTLSLELIDELELEKGEDAPMSMAAHTKTNTLVCGINSTEERLLKGENENCRIFSVKEHKLGFVSAQGTLPSGDLDDYQKVTVLSSDGTLLAVAGGHDLSLLSYPSLTPIASPIHTGNEIYDTTFSRTTLVIATTLNLLVYALPLPPTASQTPSPTKGKGKGKGKKTTSVIQQSPLALKLLHTVEIPASIGGGAEGTFRAARYHPSDGKFMYTVINTSSPRTRKTKTPSRQAFVCRWNTESWTVDKVRKVGDRGLTCFDVSEDGRFLGFGSSDLTIGLLDANTLSPLVTILKAHEFPPTTIAFNPTSSLLVSGSADNSVRVVSVPQSTGGSSWGVFVLIFLTLLVIILAVAAQKYMGP</sequence>
<dbReference type="OrthoDB" id="2013972at2759"/>
<dbReference type="GO" id="GO:0006888">
    <property type="term" value="P:endoplasmic reticulum to Golgi vesicle-mediated transport"/>
    <property type="evidence" value="ECO:0007669"/>
    <property type="project" value="TreeGrafter"/>
</dbReference>
<dbReference type="EMBL" id="MU150231">
    <property type="protein sequence ID" value="KAF9469044.1"/>
    <property type="molecule type" value="Genomic_DNA"/>
</dbReference>
<keyword evidence="5" id="KW-0677">Repeat</keyword>
<dbReference type="GO" id="GO:0005789">
    <property type="term" value="C:endoplasmic reticulum membrane"/>
    <property type="evidence" value="ECO:0007669"/>
    <property type="project" value="UniProtKB-SubCell"/>
</dbReference>
<dbReference type="PANTHER" id="PTHR23284">
    <property type="entry name" value="PROLACTIN REGULATORY ELEMENT BINDING PROTEIN"/>
    <property type="match status" value="1"/>
</dbReference>
<evidence type="ECO:0000256" key="3">
    <source>
        <dbReference type="ARBA" id="ARBA00022574"/>
    </source>
</evidence>
<proteinExistence type="predicted"/>
<reference evidence="14" key="1">
    <citation type="submission" date="2020-11" db="EMBL/GenBank/DDBJ databases">
        <authorList>
            <consortium name="DOE Joint Genome Institute"/>
            <person name="Ahrendt S."/>
            <person name="Riley R."/>
            <person name="Andreopoulos W."/>
            <person name="Labutti K."/>
            <person name="Pangilinan J."/>
            <person name="Ruiz-Duenas F.J."/>
            <person name="Barrasa J.M."/>
            <person name="Sanchez-Garcia M."/>
            <person name="Camarero S."/>
            <person name="Miyauchi S."/>
            <person name="Serrano A."/>
            <person name="Linde D."/>
            <person name="Babiker R."/>
            <person name="Drula E."/>
            <person name="Ayuso-Fernandez I."/>
            <person name="Pacheco R."/>
            <person name="Padilla G."/>
            <person name="Ferreira P."/>
            <person name="Barriuso J."/>
            <person name="Kellner H."/>
            <person name="Castanera R."/>
            <person name="Alfaro M."/>
            <person name="Ramirez L."/>
            <person name="Pisabarro A.G."/>
            <person name="Kuo A."/>
            <person name="Tritt A."/>
            <person name="Lipzen A."/>
            <person name="He G."/>
            <person name="Yan M."/>
            <person name="Ng V."/>
            <person name="Cullen D."/>
            <person name="Martin F."/>
            <person name="Rosso M.-N."/>
            <person name="Henrissat B."/>
            <person name="Hibbett D."/>
            <person name="Martinez A.T."/>
            <person name="Grigoriev I.V."/>
        </authorList>
    </citation>
    <scope>NUCLEOTIDE SEQUENCE</scope>
    <source>
        <strain evidence="14">CBS 247.69</strain>
    </source>
</reference>
<organism evidence="14 15">
    <name type="scientific">Collybia nuda</name>
    <dbReference type="NCBI Taxonomy" id="64659"/>
    <lineage>
        <taxon>Eukaryota</taxon>
        <taxon>Fungi</taxon>
        <taxon>Dikarya</taxon>
        <taxon>Basidiomycota</taxon>
        <taxon>Agaricomycotina</taxon>
        <taxon>Agaricomycetes</taxon>
        <taxon>Agaricomycetidae</taxon>
        <taxon>Agaricales</taxon>
        <taxon>Tricholomatineae</taxon>
        <taxon>Clitocybaceae</taxon>
        <taxon>Collybia</taxon>
    </lineage>
</organism>
<evidence type="ECO:0000256" key="4">
    <source>
        <dbReference type="ARBA" id="ARBA00022692"/>
    </source>
</evidence>
<evidence type="ECO:0000256" key="9">
    <source>
        <dbReference type="ARBA" id="ARBA00022989"/>
    </source>
</evidence>
<gene>
    <name evidence="14" type="ORF">BDZ94DRAFT_1279525</name>
</gene>
<evidence type="ECO:0000256" key="8">
    <source>
        <dbReference type="ARBA" id="ARBA00022927"/>
    </source>
</evidence>
<protein>
    <submittedName>
        <fullName evidence="14">WD40-repeat-containing domain protein</fullName>
    </submittedName>
</protein>
<dbReference type="GO" id="GO:0003400">
    <property type="term" value="P:regulation of COPII vesicle coating"/>
    <property type="evidence" value="ECO:0007669"/>
    <property type="project" value="TreeGrafter"/>
</dbReference>
<dbReference type="Proteomes" id="UP000807353">
    <property type="component" value="Unassembled WGS sequence"/>
</dbReference>
<evidence type="ECO:0000256" key="2">
    <source>
        <dbReference type="ARBA" id="ARBA00022448"/>
    </source>
</evidence>
<evidence type="ECO:0000256" key="10">
    <source>
        <dbReference type="ARBA" id="ARBA00023136"/>
    </source>
</evidence>
<dbReference type="PROSITE" id="PS50294">
    <property type="entry name" value="WD_REPEATS_REGION"/>
    <property type="match status" value="1"/>
</dbReference>
<evidence type="ECO:0000256" key="5">
    <source>
        <dbReference type="ARBA" id="ARBA00022737"/>
    </source>
</evidence>
<evidence type="ECO:0000313" key="14">
    <source>
        <dbReference type="EMBL" id="KAF9469044.1"/>
    </source>
</evidence>
<keyword evidence="10 13" id="KW-0472">Membrane</keyword>
<dbReference type="SMART" id="SM00320">
    <property type="entry name" value="WD40"/>
    <property type="match status" value="2"/>
</dbReference>
<evidence type="ECO:0000256" key="6">
    <source>
        <dbReference type="ARBA" id="ARBA00022824"/>
    </source>
</evidence>
<evidence type="ECO:0000313" key="15">
    <source>
        <dbReference type="Proteomes" id="UP000807353"/>
    </source>
</evidence>
<evidence type="ECO:0000256" key="7">
    <source>
        <dbReference type="ARBA" id="ARBA00022892"/>
    </source>
</evidence>
<feature type="transmembrane region" description="Helical" evidence="13">
    <location>
        <begin position="382"/>
        <end position="401"/>
    </location>
</feature>
<dbReference type="Pfam" id="PF00400">
    <property type="entry name" value="WD40"/>
    <property type="match status" value="1"/>
</dbReference>
<keyword evidence="7" id="KW-0931">ER-Golgi transport</keyword>
<dbReference type="PANTHER" id="PTHR23284:SF0">
    <property type="entry name" value="PROLACTIN REGULATORY ELEMENT-BINDING PROTEIN"/>
    <property type="match status" value="1"/>
</dbReference>
<dbReference type="InterPro" id="IPR045260">
    <property type="entry name" value="Sec12-like"/>
</dbReference>